<evidence type="ECO:0000259" key="1">
    <source>
        <dbReference type="Pfam" id="PF05685"/>
    </source>
</evidence>
<protein>
    <recommendedName>
        <fullName evidence="1">Putative restriction endonuclease domain-containing protein</fullName>
    </recommendedName>
</protein>
<organism evidence="2 3">
    <name type="scientific">Sediminicurvatus halobius</name>
    <dbReference type="NCBI Taxonomy" id="2182432"/>
    <lineage>
        <taxon>Bacteria</taxon>
        <taxon>Pseudomonadati</taxon>
        <taxon>Pseudomonadota</taxon>
        <taxon>Gammaproteobacteria</taxon>
        <taxon>Chromatiales</taxon>
        <taxon>Ectothiorhodospiraceae</taxon>
        <taxon>Sediminicurvatus</taxon>
    </lineage>
</organism>
<dbReference type="CDD" id="cd06260">
    <property type="entry name" value="DUF820-like"/>
    <property type="match status" value="1"/>
</dbReference>
<reference evidence="2 3" key="1">
    <citation type="submission" date="2018-05" db="EMBL/GenBank/DDBJ databases">
        <title>Spiribacter halobius sp. nov., a moderately halophilic bacterium isolated from marine solar saltern.</title>
        <authorList>
            <person name="Zheng W.-S."/>
            <person name="Lu D.-C."/>
            <person name="Du Z.-J."/>
        </authorList>
    </citation>
    <scope>NUCLEOTIDE SEQUENCE [LARGE SCALE GENOMIC DNA]</scope>
    <source>
        <strain evidence="2 3">E85</strain>
    </source>
</reference>
<dbReference type="OrthoDB" id="461333at2"/>
<name>A0A2U2MWM5_9GAMM</name>
<gene>
    <name evidence="2" type="ORF">DEM34_17475</name>
</gene>
<proteinExistence type="predicted"/>
<feature type="domain" description="Putative restriction endonuclease" evidence="1">
    <location>
        <begin position="24"/>
        <end position="169"/>
    </location>
</feature>
<dbReference type="EMBL" id="QFFI01000042">
    <property type="protein sequence ID" value="PWG61260.1"/>
    <property type="molecule type" value="Genomic_DNA"/>
</dbReference>
<keyword evidence="3" id="KW-1185">Reference proteome</keyword>
<dbReference type="SUPFAM" id="SSF52980">
    <property type="entry name" value="Restriction endonuclease-like"/>
    <property type="match status" value="1"/>
</dbReference>
<dbReference type="InterPro" id="IPR011335">
    <property type="entry name" value="Restrct_endonuc-II-like"/>
</dbReference>
<evidence type="ECO:0000313" key="3">
    <source>
        <dbReference type="Proteomes" id="UP000245474"/>
    </source>
</evidence>
<evidence type="ECO:0000313" key="2">
    <source>
        <dbReference type="EMBL" id="PWG61260.1"/>
    </source>
</evidence>
<dbReference type="InterPro" id="IPR012296">
    <property type="entry name" value="Nuclease_put_TT1808"/>
</dbReference>
<dbReference type="PANTHER" id="PTHR34107:SF4">
    <property type="entry name" value="SLL1222 PROTEIN"/>
    <property type="match status" value="1"/>
</dbReference>
<sequence length="186" mass="20701">MTDPAPRQATYEDILALPDHLVGELLGGDLHTHPRPAPRHARAYSALGYRIGGPFDGGIDGPGGWWILDEPEVHLGEDVLVPDLAGWRRERMPSLPDTAWFELAPDWVCEILSPATARADRAIKMPIYAREGVHHLWLVDPDARTLEVFALQDEGRWLMLAALKDDDPVCQPPFDAITFGLESLWA</sequence>
<dbReference type="InterPro" id="IPR008538">
    <property type="entry name" value="Uma2"/>
</dbReference>
<dbReference type="Proteomes" id="UP000245474">
    <property type="component" value="Unassembled WGS sequence"/>
</dbReference>
<dbReference type="Pfam" id="PF05685">
    <property type="entry name" value="Uma2"/>
    <property type="match status" value="1"/>
</dbReference>
<dbReference type="RefSeq" id="WP_109680114.1">
    <property type="nucleotide sequence ID" value="NZ_CP086615.1"/>
</dbReference>
<dbReference type="PANTHER" id="PTHR34107">
    <property type="entry name" value="SLL0198 PROTEIN-RELATED"/>
    <property type="match status" value="1"/>
</dbReference>
<dbReference type="Gene3D" id="3.90.1570.10">
    <property type="entry name" value="tt1808, chain A"/>
    <property type="match status" value="1"/>
</dbReference>
<comment type="caution">
    <text evidence="2">The sequence shown here is derived from an EMBL/GenBank/DDBJ whole genome shotgun (WGS) entry which is preliminary data.</text>
</comment>
<accession>A0A2U2MWM5</accession>
<dbReference type="AlphaFoldDB" id="A0A2U2MWM5"/>